<keyword evidence="9" id="KW-0653">Protein transport</keyword>
<dbReference type="PRINTS" id="PR00499">
    <property type="entry name" value="P67PHOX"/>
</dbReference>
<keyword evidence="16" id="KW-1185">Reference proteome</keyword>
<evidence type="ECO:0000256" key="7">
    <source>
        <dbReference type="ARBA" id="ARBA00022448"/>
    </source>
</evidence>
<dbReference type="CDD" id="cd16978">
    <property type="entry name" value="VHS_HSE1"/>
    <property type="match status" value="1"/>
</dbReference>
<dbReference type="InterPro" id="IPR001452">
    <property type="entry name" value="SH3_domain"/>
</dbReference>
<proteinExistence type="inferred from homology"/>
<dbReference type="InterPro" id="IPR050670">
    <property type="entry name" value="STAM"/>
</dbReference>
<feature type="compositionally biased region" description="Polar residues" evidence="12">
    <location>
        <begin position="749"/>
        <end position="767"/>
    </location>
</feature>
<dbReference type="CDD" id="cd11805">
    <property type="entry name" value="SH3_GRB2_like_C"/>
    <property type="match status" value="1"/>
</dbReference>
<dbReference type="Gene3D" id="1.25.40.90">
    <property type="match status" value="1"/>
</dbReference>
<dbReference type="Gene3D" id="2.30.30.40">
    <property type="entry name" value="SH3 Domains"/>
    <property type="match status" value="1"/>
</dbReference>
<dbReference type="AlphaFoldDB" id="A0A5C2SJJ8"/>
<evidence type="ECO:0000256" key="11">
    <source>
        <dbReference type="PROSITE-ProRule" id="PRU00192"/>
    </source>
</evidence>
<dbReference type="InterPro" id="IPR003903">
    <property type="entry name" value="UIM_dom"/>
</dbReference>
<dbReference type="SUPFAM" id="SSF50044">
    <property type="entry name" value="SH3-domain"/>
    <property type="match status" value="1"/>
</dbReference>
<dbReference type="SUPFAM" id="SSF89009">
    <property type="entry name" value="GAT-like domain"/>
    <property type="match status" value="1"/>
</dbReference>
<dbReference type="PANTHER" id="PTHR45929:SF3">
    <property type="entry name" value="JAK PATHWAY SIGNAL TRANSDUCTION ADAPTOR MOLECULE"/>
    <property type="match status" value="1"/>
</dbReference>
<dbReference type="CDD" id="cd21386">
    <property type="entry name" value="GAT_Hse1"/>
    <property type="match status" value="1"/>
</dbReference>
<dbReference type="PROSITE" id="PS50002">
    <property type="entry name" value="SH3"/>
    <property type="match status" value="1"/>
</dbReference>
<organism evidence="15 16">
    <name type="scientific">Lentinus tigrinus ALCF2SS1-6</name>
    <dbReference type="NCBI Taxonomy" id="1328759"/>
    <lineage>
        <taxon>Eukaryota</taxon>
        <taxon>Fungi</taxon>
        <taxon>Dikarya</taxon>
        <taxon>Basidiomycota</taxon>
        <taxon>Agaricomycotina</taxon>
        <taxon>Agaricomycetes</taxon>
        <taxon>Polyporales</taxon>
        <taxon>Polyporaceae</taxon>
        <taxon>Lentinus</taxon>
    </lineage>
</organism>
<dbReference type="PROSITE" id="PS50179">
    <property type="entry name" value="VHS"/>
    <property type="match status" value="1"/>
</dbReference>
<sequence>MFRGGQPNPYDEIVAKTTDENLTSENWELILNLCDKVQEEGEQGARNVIAASLKRLAHRNPNVQLYTLTLAEALSKNCGVEVQREISSRAFTQGLEKLITDRTTHDKVRKRALSMVAVWTAEFEKDPTLGLMEECYENLKSKGYKFETPSEPPPPDVDDDVRRREEEELQRALELSMHDKGGRSQWEAYSLASSSGASGSGAGSSAQASSSSAAGPSGSSSHPAQSSAQQPPTYGGYVPSSSTPAVSAVDTSPSTVSSATITSPSPSSVHSSQDSIPIVTRVRAMHTFEPTEPGELAFEKGDIIKVVDRNYKDWWRGQLKGRTGIFPVNYVEPLPEPTAAEIAREAEQEAAVFSQAANVDRLLTMLRNMDPARDNLADNEEIQELYRSCMTLRPKIVKLIDKYSQKRADLVSMNETFVKARTIFDRMMEESLARHTGVYDGRPAYMQTPSQSYIGRPESRAPQEYMQSGGPQVAPGGPQAYGWNPSLYDQPGYNAYPAAPAAYQPPAESPYPHGAPPALPPYGDPNAYPGAGPQSIYTQAPPQGYPGSNPYGTPMETPVPQGYPGSPVQHHPYVGGGPQPGPHVAPEPTPQPQIYPQPGVQPEHHQPQVYPQSVQAEPQMQPQPQFQPQVQPQAQVQSQPLAHTQPQPQVQVQTQAQQQPQAQAQVQQEQPQPQAQVQQEQPQQAQQQQASQQTGPPYVYDPNTTYADPNVQAWAQYYAHGGTDPTGAVYFISVPGVKEGPPAPVRTLSGDSVASQDTTPNPNSNPVGQVAPLHISKAQPAEPQSQPQPGAYGASPYAPAGPTSPVAGEGPPVSGQPYYGLTNQFAGMDIGSDGRQNEQQGPPGVGATA</sequence>
<dbReference type="PANTHER" id="PTHR45929">
    <property type="entry name" value="JAK PATHWAY SIGNAL TRANSDUCTION ADAPTOR MOLECULE"/>
    <property type="match status" value="1"/>
</dbReference>
<dbReference type="PRINTS" id="PR00452">
    <property type="entry name" value="SH3DOMAIN"/>
</dbReference>
<keyword evidence="10" id="KW-0472">Membrane</keyword>
<feature type="domain" description="SH3" evidence="13">
    <location>
        <begin position="277"/>
        <end position="336"/>
    </location>
</feature>
<feature type="region of interest" description="Disordered" evidence="12">
    <location>
        <begin position="193"/>
        <end position="275"/>
    </location>
</feature>
<dbReference type="InterPro" id="IPR002014">
    <property type="entry name" value="VHS_dom"/>
</dbReference>
<protein>
    <recommendedName>
        <fullName evidence="4">Class E vacuolar protein-sorting machinery protein HSE1</fullName>
    </recommendedName>
    <alternativeName>
        <fullName evidence="5">Class E vacuolar protein-sorting machinery protein hse1</fullName>
    </alternativeName>
</protein>
<evidence type="ECO:0000259" key="13">
    <source>
        <dbReference type="PROSITE" id="PS50002"/>
    </source>
</evidence>
<evidence type="ECO:0000256" key="2">
    <source>
        <dbReference type="ARBA" id="ARBA00004125"/>
    </source>
</evidence>
<comment type="subcellular location">
    <subcellularLocation>
        <location evidence="2">Endosome membrane</location>
        <topology evidence="2">Peripheral membrane protein</topology>
        <orientation evidence="2">Cytoplasmic side</orientation>
    </subcellularLocation>
</comment>
<evidence type="ECO:0000256" key="12">
    <source>
        <dbReference type="SAM" id="MobiDB-lite"/>
    </source>
</evidence>
<evidence type="ECO:0000256" key="4">
    <source>
        <dbReference type="ARBA" id="ARBA00017923"/>
    </source>
</evidence>
<feature type="compositionally biased region" description="Low complexity" evidence="12">
    <location>
        <begin position="239"/>
        <end position="275"/>
    </location>
</feature>
<evidence type="ECO:0000259" key="14">
    <source>
        <dbReference type="PROSITE" id="PS50179"/>
    </source>
</evidence>
<keyword evidence="8" id="KW-0967">Endosome</keyword>
<reference evidence="15" key="1">
    <citation type="journal article" date="2018" name="Genome Biol. Evol.">
        <title>Genomics and development of Lentinus tigrinus, a white-rot wood-decaying mushroom with dimorphic fruiting bodies.</title>
        <authorList>
            <person name="Wu B."/>
            <person name="Xu Z."/>
            <person name="Knudson A."/>
            <person name="Carlson A."/>
            <person name="Chen N."/>
            <person name="Kovaka S."/>
            <person name="LaButti K."/>
            <person name="Lipzen A."/>
            <person name="Pennachio C."/>
            <person name="Riley R."/>
            <person name="Schakwitz W."/>
            <person name="Umezawa K."/>
            <person name="Ohm R.A."/>
            <person name="Grigoriev I.V."/>
            <person name="Nagy L.G."/>
            <person name="Gibbons J."/>
            <person name="Hibbett D."/>
        </authorList>
    </citation>
    <scope>NUCLEOTIDE SEQUENCE [LARGE SCALE GENOMIC DNA]</scope>
    <source>
        <strain evidence="15">ALCF2SS1-6</strain>
    </source>
</reference>
<dbReference type="Pfam" id="PF03127">
    <property type="entry name" value="GAT"/>
    <property type="match status" value="1"/>
</dbReference>
<dbReference type="SUPFAM" id="SSF48464">
    <property type="entry name" value="ENTH/VHS domain"/>
    <property type="match status" value="1"/>
</dbReference>
<dbReference type="OrthoDB" id="10255964at2759"/>
<dbReference type="PROSITE" id="PS50330">
    <property type="entry name" value="UIM"/>
    <property type="match status" value="1"/>
</dbReference>
<accession>A0A5C2SJJ8</accession>
<dbReference type="GO" id="GO:0035091">
    <property type="term" value="F:phosphatidylinositol binding"/>
    <property type="evidence" value="ECO:0007669"/>
    <property type="project" value="InterPro"/>
</dbReference>
<feature type="region of interest" description="Disordered" evidence="12">
    <location>
        <begin position="720"/>
        <end position="849"/>
    </location>
</feature>
<dbReference type="InterPro" id="IPR004152">
    <property type="entry name" value="GAT_dom"/>
</dbReference>
<dbReference type="Gene3D" id="1.20.5.1940">
    <property type="match status" value="1"/>
</dbReference>
<keyword evidence="6 11" id="KW-0728">SH3 domain</keyword>
<gene>
    <name evidence="15" type="ORF">L227DRAFT_519945</name>
</gene>
<evidence type="ECO:0000256" key="5">
    <source>
        <dbReference type="ARBA" id="ARBA00018978"/>
    </source>
</evidence>
<dbReference type="SMART" id="SM00326">
    <property type="entry name" value="SH3"/>
    <property type="match status" value="1"/>
</dbReference>
<comment type="similarity">
    <text evidence="3">Belongs to the STAM family.</text>
</comment>
<evidence type="ECO:0000256" key="10">
    <source>
        <dbReference type="ARBA" id="ARBA00023136"/>
    </source>
</evidence>
<dbReference type="STRING" id="1328759.A0A5C2SJJ8"/>
<name>A0A5C2SJJ8_9APHY</name>
<evidence type="ECO:0000256" key="6">
    <source>
        <dbReference type="ARBA" id="ARBA00022443"/>
    </source>
</evidence>
<dbReference type="GO" id="GO:0033565">
    <property type="term" value="C:ESCRT-0 complex"/>
    <property type="evidence" value="ECO:0007669"/>
    <property type="project" value="TreeGrafter"/>
</dbReference>
<evidence type="ECO:0000313" key="16">
    <source>
        <dbReference type="Proteomes" id="UP000313359"/>
    </source>
</evidence>
<feature type="compositionally biased region" description="Low complexity" evidence="12">
    <location>
        <begin position="778"/>
        <end position="805"/>
    </location>
</feature>
<feature type="compositionally biased region" description="Pro residues" evidence="12">
    <location>
        <begin position="579"/>
        <end position="595"/>
    </location>
</feature>
<dbReference type="InterPro" id="IPR008942">
    <property type="entry name" value="ENTH_VHS"/>
</dbReference>
<dbReference type="GO" id="GO:0043328">
    <property type="term" value="P:protein transport to vacuole involved in ubiquitin-dependent protein catabolic process via the multivesicular body sorting pathway"/>
    <property type="evidence" value="ECO:0007669"/>
    <property type="project" value="TreeGrafter"/>
</dbReference>
<dbReference type="EMBL" id="ML122254">
    <property type="protein sequence ID" value="RPD64035.1"/>
    <property type="molecule type" value="Genomic_DNA"/>
</dbReference>
<comment type="function">
    <text evidence="1">Component of the ESCRT-0 complex which is the sorting receptor for ubiquitinated cargo proteins at the multivesicular body (MVB).</text>
</comment>
<dbReference type="GO" id="GO:0043130">
    <property type="term" value="F:ubiquitin binding"/>
    <property type="evidence" value="ECO:0007669"/>
    <property type="project" value="InterPro"/>
</dbReference>
<evidence type="ECO:0000256" key="8">
    <source>
        <dbReference type="ARBA" id="ARBA00022753"/>
    </source>
</evidence>
<evidence type="ECO:0000256" key="3">
    <source>
        <dbReference type="ARBA" id="ARBA00009666"/>
    </source>
</evidence>
<feature type="compositionally biased region" description="Low complexity" evidence="12">
    <location>
        <begin position="614"/>
        <end position="693"/>
    </location>
</feature>
<dbReference type="GO" id="GO:0010008">
    <property type="term" value="C:endosome membrane"/>
    <property type="evidence" value="ECO:0007669"/>
    <property type="project" value="UniProtKB-SubCell"/>
</dbReference>
<evidence type="ECO:0000313" key="15">
    <source>
        <dbReference type="EMBL" id="RPD64035.1"/>
    </source>
</evidence>
<feature type="region of interest" description="Disordered" evidence="12">
    <location>
        <begin position="504"/>
        <end position="706"/>
    </location>
</feature>
<feature type="compositionally biased region" description="Pro residues" evidence="12">
    <location>
        <begin position="507"/>
        <end position="523"/>
    </location>
</feature>
<evidence type="ECO:0000256" key="1">
    <source>
        <dbReference type="ARBA" id="ARBA00002654"/>
    </source>
</evidence>
<dbReference type="Proteomes" id="UP000313359">
    <property type="component" value="Unassembled WGS sequence"/>
</dbReference>
<dbReference type="Pfam" id="PF00790">
    <property type="entry name" value="VHS"/>
    <property type="match status" value="1"/>
</dbReference>
<feature type="domain" description="VHS" evidence="14">
    <location>
        <begin position="17"/>
        <end position="147"/>
    </location>
</feature>
<dbReference type="SMART" id="SM00288">
    <property type="entry name" value="VHS"/>
    <property type="match status" value="1"/>
</dbReference>
<dbReference type="Pfam" id="PF07653">
    <property type="entry name" value="SH3_2"/>
    <property type="match status" value="1"/>
</dbReference>
<evidence type="ECO:0000256" key="9">
    <source>
        <dbReference type="ARBA" id="ARBA00022927"/>
    </source>
</evidence>
<keyword evidence="7" id="KW-0813">Transport</keyword>
<feature type="compositionally biased region" description="Low complexity" evidence="12">
    <location>
        <begin position="193"/>
        <end position="232"/>
    </location>
</feature>
<dbReference type="InterPro" id="IPR036028">
    <property type="entry name" value="SH3-like_dom_sf"/>
</dbReference>